<dbReference type="GO" id="GO:0015423">
    <property type="term" value="F:ABC-type maltose transporter activity"/>
    <property type="evidence" value="ECO:0007669"/>
    <property type="project" value="TreeGrafter"/>
</dbReference>
<dbReference type="InterPro" id="IPR013611">
    <property type="entry name" value="Transp-assoc_OB_typ2"/>
</dbReference>
<dbReference type="PROSITE" id="PS50893">
    <property type="entry name" value="ABC_TRANSPORTER_2"/>
    <property type="match status" value="1"/>
</dbReference>
<dbReference type="SUPFAM" id="SSF50331">
    <property type="entry name" value="MOP-like"/>
    <property type="match status" value="1"/>
</dbReference>
<dbReference type="CDD" id="cd03301">
    <property type="entry name" value="ABC_MalK_N"/>
    <property type="match status" value="1"/>
</dbReference>
<evidence type="ECO:0000313" key="8">
    <source>
        <dbReference type="Proteomes" id="UP000292307"/>
    </source>
</evidence>
<dbReference type="NCBIfam" id="NF008653">
    <property type="entry name" value="PRK11650.1"/>
    <property type="match status" value="1"/>
</dbReference>
<dbReference type="PANTHER" id="PTHR43875:SF3">
    <property type="entry name" value="MALTOSE_MALTODEXTRIN IMPORT ATP-BINDING PROTEIN MALK"/>
    <property type="match status" value="1"/>
</dbReference>
<dbReference type="EMBL" id="BMWV01000012">
    <property type="protein sequence ID" value="GGY58850.1"/>
    <property type="molecule type" value="Genomic_DNA"/>
</dbReference>
<evidence type="ECO:0000256" key="3">
    <source>
        <dbReference type="ARBA" id="ARBA00022741"/>
    </source>
</evidence>
<dbReference type="Pfam" id="PF08402">
    <property type="entry name" value="TOBE_2"/>
    <property type="match status" value="1"/>
</dbReference>
<dbReference type="InterPro" id="IPR047641">
    <property type="entry name" value="ABC_transpr_MalK/UgpC-like"/>
</dbReference>
<dbReference type="InterPro" id="IPR012340">
    <property type="entry name" value="NA-bd_OB-fold"/>
</dbReference>
<evidence type="ECO:0000256" key="2">
    <source>
        <dbReference type="ARBA" id="ARBA00022475"/>
    </source>
</evidence>
<keyword evidence="4 6" id="KW-0067">ATP-binding</keyword>
<dbReference type="InterPro" id="IPR027417">
    <property type="entry name" value="P-loop_NTPase"/>
</dbReference>
<feature type="domain" description="ABC transporter" evidence="5">
    <location>
        <begin position="4"/>
        <end position="234"/>
    </location>
</feature>
<evidence type="ECO:0000313" key="9">
    <source>
        <dbReference type="Proteomes" id="UP000628442"/>
    </source>
</evidence>
<dbReference type="InterPro" id="IPR017871">
    <property type="entry name" value="ABC_transporter-like_CS"/>
</dbReference>
<dbReference type="GO" id="GO:1990060">
    <property type="term" value="C:maltose transport complex"/>
    <property type="evidence" value="ECO:0007669"/>
    <property type="project" value="TreeGrafter"/>
</dbReference>
<accession>A0A411X2D5</accession>
<dbReference type="Proteomes" id="UP000292307">
    <property type="component" value="Chromosome"/>
</dbReference>
<dbReference type="SUPFAM" id="SSF52540">
    <property type="entry name" value="P-loop containing nucleoside triphosphate hydrolases"/>
    <property type="match status" value="1"/>
</dbReference>
<keyword evidence="2" id="KW-0472">Membrane</keyword>
<dbReference type="AlphaFoldDB" id="A0A411X2D5"/>
<evidence type="ECO:0000256" key="1">
    <source>
        <dbReference type="ARBA" id="ARBA00022448"/>
    </source>
</evidence>
<organism evidence="6 9">
    <name type="scientific">Pseudoduganella albidiflava</name>
    <dbReference type="NCBI Taxonomy" id="321983"/>
    <lineage>
        <taxon>Bacteria</taxon>
        <taxon>Pseudomonadati</taxon>
        <taxon>Pseudomonadota</taxon>
        <taxon>Betaproteobacteria</taxon>
        <taxon>Burkholderiales</taxon>
        <taxon>Oxalobacteraceae</taxon>
        <taxon>Telluria group</taxon>
        <taxon>Pseudoduganella</taxon>
    </lineage>
</organism>
<dbReference type="Pfam" id="PF00005">
    <property type="entry name" value="ABC_tran"/>
    <property type="match status" value="1"/>
</dbReference>
<dbReference type="Gene3D" id="2.40.50.140">
    <property type="entry name" value="Nucleic acid-binding proteins"/>
    <property type="match status" value="1"/>
</dbReference>
<evidence type="ECO:0000313" key="6">
    <source>
        <dbReference type="EMBL" id="GGY58850.1"/>
    </source>
</evidence>
<reference evidence="6" key="1">
    <citation type="journal article" date="2014" name="Int. J. Syst. Evol. Microbiol.">
        <title>Complete genome sequence of Corynebacterium casei LMG S-19264T (=DSM 44701T), isolated from a smear-ripened cheese.</title>
        <authorList>
            <consortium name="US DOE Joint Genome Institute (JGI-PGF)"/>
            <person name="Walter F."/>
            <person name="Albersmeier A."/>
            <person name="Kalinowski J."/>
            <person name="Ruckert C."/>
        </authorList>
    </citation>
    <scope>NUCLEOTIDE SEQUENCE</scope>
    <source>
        <strain evidence="6">KCTC 12343</strain>
    </source>
</reference>
<keyword evidence="8" id="KW-1185">Reference proteome</keyword>
<dbReference type="GO" id="GO:0005524">
    <property type="term" value="F:ATP binding"/>
    <property type="evidence" value="ECO:0007669"/>
    <property type="project" value="UniProtKB-KW"/>
</dbReference>
<dbReference type="Gene3D" id="2.40.50.100">
    <property type="match status" value="1"/>
</dbReference>
<dbReference type="FunFam" id="3.40.50.300:FF:000042">
    <property type="entry name" value="Maltose/maltodextrin ABC transporter, ATP-binding protein"/>
    <property type="match status" value="1"/>
</dbReference>
<dbReference type="PROSITE" id="PS00211">
    <property type="entry name" value="ABC_TRANSPORTER_1"/>
    <property type="match status" value="1"/>
</dbReference>
<dbReference type="SMART" id="SM00382">
    <property type="entry name" value="AAA"/>
    <property type="match status" value="1"/>
</dbReference>
<reference evidence="7 8" key="2">
    <citation type="submission" date="2019-02" db="EMBL/GenBank/DDBJ databases">
        <title>Draft Genome Sequences of Six Type Strains of the Genus Massilia.</title>
        <authorList>
            <person name="Miess H."/>
            <person name="Frediansyhah A."/>
            <person name="Gross H."/>
        </authorList>
    </citation>
    <scope>NUCLEOTIDE SEQUENCE [LARGE SCALE GENOMIC DNA]</scope>
    <source>
        <strain evidence="7 8">DSM 17472</strain>
    </source>
</reference>
<evidence type="ECO:0000256" key="4">
    <source>
        <dbReference type="ARBA" id="ARBA00022840"/>
    </source>
</evidence>
<keyword evidence="1" id="KW-0813">Transport</keyword>
<keyword evidence="2" id="KW-1003">Cell membrane</keyword>
<dbReference type="InterPro" id="IPR003593">
    <property type="entry name" value="AAA+_ATPase"/>
</dbReference>
<dbReference type="EMBL" id="CP036401">
    <property type="protein sequence ID" value="QBI03078.1"/>
    <property type="molecule type" value="Genomic_DNA"/>
</dbReference>
<evidence type="ECO:0000313" key="7">
    <source>
        <dbReference type="EMBL" id="QBI03078.1"/>
    </source>
</evidence>
<dbReference type="RefSeq" id="WP_131147186.1">
    <property type="nucleotide sequence ID" value="NZ_BMWV01000012.1"/>
</dbReference>
<protein>
    <submittedName>
        <fullName evidence="7">Sn-glycerol-3-phosphate ABC transporter ATP-binding protein UgpC</fullName>
    </submittedName>
    <submittedName>
        <fullName evidence="6">Sugar ABC transporter ATP-binding protein</fullName>
    </submittedName>
</protein>
<dbReference type="GO" id="GO:0016887">
    <property type="term" value="F:ATP hydrolysis activity"/>
    <property type="evidence" value="ECO:0007669"/>
    <property type="project" value="InterPro"/>
</dbReference>
<name>A0A411X2D5_9BURK</name>
<dbReference type="InterPro" id="IPR015855">
    <property type="entry name" value="ABC_transpr_MalK-like"/>
</dbReference>
<dbReference type="GO" id="GO:0055052">
    <property type="term" value="C:ATP-binding cassette (ABC) transporter complex, substrate-binding subunit-containing"/>
    <property type="evidence" value="ECO:0007669"/>
    <property type="project" value="TreeGrafter"/>
</dbReference>
<keyword evidence="3" id="KW-0547">Nucleotide-binding</keyword>
<dbReference type="InterPro" id="IPR003439">
    <property type="entry name" value="ABC_transporter-like_ATP-bd"/>
</dbReference>
<sequence length="355" mass="37757">MAELKIRGVRKRFGETTILHGIDLDIADGEFIVFVGPSGCGKSTLLRTICGLEEPDDGTIAIGGRDMTNVPPAQRGIAMVFQSYALYPHMTVYDNMAFALKLAGTPAATIRDKVLAAAASLRIEALLERKPKELSGGQRQRVAIGRAIVRHPEVFLFDEPLSNLDAALRVQMRIELKNLHRTLKSTMVYVTHDQVEAMTLADRIVVLRGGKVEQVGAPLDLYNRPDNVFVAGFMGSPAMNFLRGAADGNGTIALAAGGSVALPAAAGLAAGAPVTLGLRSEHVALDQGGQGIAAVVQTVELLGDFSYVYLQTASTGEALVARADSNSTWQPGQHATVGAAPQCWHLFDSDGMARR</sequence>
<dbReference type="Gene3D" id="3.40.50.300">
    <property type="entry name" value="P-loop containing nucleotide triphosphate hydrolases"/>
    <property type="match status" value="1"/>
</dbReference>
<dbReference type="Proteomes" id="UP000628442">
    <property type="component" value="Unassembled WGS sequence"/>
</dbReference>
<proteinExistence type="predicted"/>
<dbReference type="InterPro" id="IPR008995">
    <property type="entry name" value="Mo/tungstate-bd_C_term_dom"/>
</dbReference>
<dbReference type="OrthoDB" id="5298774at2"/>
<reference evidence="6" key="3">
    <citation type="submission" date="2022-12" db="EMBL/GenBank/DDBJ databases">
        <authorList>
            <person name="Sun Q."/>
            <person name="Kim S."/>
        </authorList>
    </citation>
    <scope>NUCLEOTIDE SEQUENCE</scope>
    <source>
        <strain evidence="6">KCTC 12343</strain>
    </source>
</reference>
<dbReference type="PANTHER" id="PTHR43875">
    <property type="entry name" value="MALTODEXTRIN IMPORT ATP-BINDING PROTEIN MSMX"/>
    <property type="match status" value="1"/>
</dbReference>
<gene>
    <name evidence="7" type="primary">ugpC</name>
    <name evidence="7" type="ORF">EYF70_21250</name>
    <name evidence="6" type="ORF">GCM10007387_46760</name>
</gene>
<evidence type="ECO:0000259" key="5">
    <source>
        <dbReference type="PROSITE" id="PS50893"/>
    </source>
</evidence>